<accession>A0AA88LEH2</accession>
<dbReference type="EMBL" id="JAVRJZ010000001">
    <property type="protein sequence ID" value="KAK2727587.1"/>
    <property type="molecule type" value="Genomic_DNA"/>
</dbReference>
<gene>
    <name evidence="1" type="ORF">QYM36_008163</name>
</gene>
<evidence type="ECO:0000313" key="1">
    <source>
        <dbReference type="EMBL" id="KAK2727587.1"/>
    </source>
</evidence>
<keyword evidence="2" id="KW-1185">Reference proteome</keyword>
<proteinExistence type="predicted"/>
<dbReference type="Proteomes" id="UP001187531">
    <property type="component" value="Unassembled WGS sequence"/>
</dbReference>
<reference evidence="1" key="1">
    <citation type="submission" date="2023-07" db="EMBL/GenBank/DDBJ databases">
        <title>Chromosome-level genome assembly of Artemia franciscana.</title>
        <authorList>
            <person name="Jo E."/>
        </authorList>
    </citation>
    <scope>NUCLEOTIDE SEQUENCE</scope>
    <source>
        <tissue evidence="1">Whole body</tissue>
    </source>
</reference>
<organism evidence="1 2">
    <name type="scientific">Artemia franciscana</name>
    <name type="common">Brine shrimp</name>
    <name type="synonym">Artemia sanfranciscana</name>
    <dbReference type="NCBI Taxonomy" id="6661"/>
    <lineage>
        <taxon>Eukaryota</taxon>
        <taxon>Metazoa</taxon>
        <taxon>Ecdysozoa</taxon>
        <taxon>Arthropoda</taxon>
        <taxon>Crustacea</taxon>
        <taxon>Branchiopoda</taxon>
        <taxon>Anostraca</taxon>
        <taxon>Artemiidae</taxon>
        <taxon>Artemia</taxon>
    </lineage>
</organism>
<dbReference type="AlphaFoldDB" id="A0AA88LEH2"/>
<protein>
    <submittedName>
        <fullName evidence="1">Uncharacterized protein</fullName>
    </submittedName>
</protein>
<sequence length="103" mass="11791">MTKCVGQSYDKAASISSFGKWGGWRNKAQLPACRLFSFCKPCHFMLEDDFWTTSKECARCRTGNFLSFHLECQTTRLKKKHLVSDNGRAETLIDLCTKICREA</sequence>
<evidence type="ECO:0000313" key="2">
    <source>
        <dbReference type="Proteomes" id="UP001187531"/>
    </source>
</evidence>
<name>A0AA88LEH2_ARTSF</name>
<comment type="caution">
    <text evidence="1">The sequence shown here is derived from an EMBL/GenBank/DDBJ whole genome shotgun (WGS) entry which is preliminary data.</text>
</comment>